<dbReference type="InterPro" id="IPR002142">
    <property type="entry name" value="Peptidase_S49"/>
</dbReference>
<comment type="caution">
    <text evidence="8">The sequence shown here is derived from an EMBL/GenBank/DDBJ whole genome shotgun (WGS) entry which is preliminary data.</text>
</comment>
<feature type="active site" description="Nucleophile" evidence="5">
    <location>
        <position position="416"/>
    </location>
</feature>
<dbReference type="InterPro" id="IPR004634">
    <property type="entry name" value="Pept_S49_pIV"/>
</dbReference>
<feature type="domain" description="Peptidase S49" evidence="7">
    <location>
        <begin position="400"/>
        <end position="551"/>
    </location>
</feature>
<keyword evidence="4" id="KW-0720">Serine protease</keyword>
<dbReference type="AlphaFoldDB" id="A0A968G7M6"/>
<dbReference type="Pfam" id="PF01343">
    <property type="entry name" value="Peptidase_S49"/>
    <property type="match status" value="2"/>
</dbReference>
<feature type="transmembrane region" description="Helical" evidence="6">
    <location>
        <begin position="21"/>
        <end position="44"/>
    </location>
</feature>
<feature type="domain" description="Peptidase S49" evidence="7">
    <location>
        <begin position="133"/>
        <end position="284"/>
    </location>
</feature>
<dbReference type="Proteomes" id="UP000711995">
    <property type="component" value="Unassembled WGS sequence"/>
</dbReference>
<keyword evidence="9" id="KW-1185">Reference proteome</keyword>
<evidence type="ECO:0000313" key="8">
    <source>
        <dbReference type="EMBL" id="NIZ40100.1"/>
    </source>
</evidence>
<dbReference type="InterPro" id="IPR047272">
    <property type="entry name" value="S49_SppA_C"/>
</dbReference>
<feature type="active site" description="Proton donor/acceptor" evidence="5">
    <location>
        <position position="201"/>
    </location>
</feature>
<dbReference type="PIRSF" id="PIRSF001217">
    <property type="entry name" value="Protease_4_SppA"/>
    <property type="match status" value="1"/>
</dbReference>
<dbReference type="PANTHER" id="PTHR33209:SF1">
    <property type="entry name" value="PEPTIDASE S49 DOMAIN-CONTAINING PROTEIN"/>
    <property type="match status" value="1"/>
</dbReference>
<evidence type="ECO:0000256" key="1">
    <source>
        <dbReference type="ARBA" id="ARBA00008683"/>
    </source>
</evidence>
<reference evidence="8 9" key="1">
    <citation type="submission" date="2020-03" db="EMBL/GenBank/DDBJ databases">
        <title>Spirochaetal bacteria isolated from arthropods constitute a novel genus Entomospira genus novum within the order Spirochaetales.</title>
        <authorList>
            <person name="Grana-Miraglia L."/>
            <person name="Sikutova S."/>
            <person name="Fingerle V."/>
            <person name="Sing A."/>
            <person name="Castillo-Ramirez S."/>
            <person name="Margos G."/>
            <person name="Rudolf I."/>
        </authorList>
    </citation>
    <scope>NUCLEOTIDE SEQUENCE [LARGE SCALE GENOMIC DNA]</scope>
    <source>
        <strain evidence="8 9">BR193</strain>
    </source>
</reference>
<evidence type="ECO:0000256" key="2">
    <source>
        <dbReference type="ARBA" id="ARBA00022670"/>
    </source>
</evidence>
<organism evidence="8 9">
    <name type="scientific">Entomospira entomophila</name>
    <dbReference type="NCBI Taxonomy" id="2719988"/>
    <lineage>
        <taxon>Bacteria</taxon>
        <taxon>Pseudomonadati</taxon>
        <taxon>Spirochaetota</taxon>
        <taxon>Spirochaetia</taxon>
        <taxon>Spirochaetales</taxon>
        <taxon>Spirochaetaceae</taxon>
        <taxon>Entomospira</taxon>
    </lineage>
</organism>
<comment type="similarity">
    <text evidence="1">Belongs to the peptidase S49 family.</text>
</comment>
<keyword evidence="6" id="KW-0812">Transmembrane</keyword>
<dbReference type="RefSeq" id="WP_167699711.1">
    <property type="nucleotide sequence ID" value="NZ_CP118174.1"/>
</dbReference>
<protein>
    <submittedName>
        <fullName evidence="8">Signal peptide peptidase SppA</fullName>
    </submittedName>
</protein>
<dbReference type="CDD" id="cd07023">
    <property type="entry name" value="S49_Sppa_N_C"/>
    <property type="match status" value="1"/>
</dbReference>
<keyword evidence="6" id="KW-1133">Transmembrane helix</keyword>
<dbReference type="GO" id="GO:0016020">
    <property type="term" value="C:membrane"/>
    <property type="evidence" value="ECO:0007669"/>
    <property type="project" value="InterPro"/>
</dbReference>
<dbReference type="CDD" id="cd07018">
    <property type="entry name" value="S49_SppA_67K_type"/>
    <property type="match status" value="1"/>
</dbReference>
<evidence type="ECO:0000256" key="3">
    <source>
        <dbReference type="ARBA" id="ARBA00022801"/>
    </source>
</evidence>
<evidence type="ECO:0000313" key="9">
    <source>
        <dbReference type="Proteomes" id="UP000711995"/>
    </source>
</evidence>
<dbReference type="NCBIfam" id="TIGR00705">
    <property type="entry name" value="SppA_67K"/>
    <property type="match status" value="1"/>
</dbReference>
<evidence type="ECO:0000256" key="5">
    <source>
        <dbReference type="PIRSR" id="PIRSR001217-1"/>
    </source>
</evidence>
<dbReference type="InterPro" id="IPR047217">
    <property type="entry name" value="S49_SppA_67K_type_N"/>
</dbReference>
<dbReference type="SUPFAM" id="SSF52096">
    <property type="entry name" value="ClpP/crotonase"/>
    <property type="match status" value="2"/>
</dbReference>
<accession>A0A968G7M6</accession>
<gene>
    <name evidence="8" type="primary">sppA</name>
    <name evidence="8" type="ORF">HCT14_01010</name>
</gene>
<proteinExistence type="inferred from homology"/>
<dbReference type="Gene3D" id="6.20.330.10">
    <property type="match status" value="1"/>
</dbReference>
<evidence type="ECO:0000256" key="4">
    <source>
        <dbReference type="ARBA" id="ARBA00022825"/>
    </source>
</evidence>
<dbReference type="GO" id="GO:0008236">
    <property type="term" value="F:serine-type peptidase activity"/>
    <property type="evidence" value="ECO:0007669"/>
    <property type="project" value="UniProtKB-KW"/>
</dbReference>
<keyword evidence="6" id="KW-0472">Membrane</keyword>
<sequence>MKNFKYVRIIHHFILTIRQALSNIIFVIALVLLAIFSQYVIALLRYERPSLPRQFVVYLDPQHVYESINPNTIPANILQTNQRPHALSGHQIRTMIHQAAEDKRVSALWMDLSSFQPSGWAVVEEVYGALAVFKESGKPIYAFSPYYNKPSYFLASIANEIWMDPMGALEINGFASSEIFISDALKNLGIEANILKVGRYKSATESLERNTRSDSNTEMTQSFLSSIWDYYATTASTGRNNQLESSVEIFTPEIRKSLITNPTVRHAKELNIIDRVGNLHEALATTLPNLRFDAFGQVIDSNGIINYLDYTFDLTQQNKQLPLTNMLTSQTKPTVAVIYASGSIVDGYAPWGTIGSASLIGKIQQAVNDQVDAIVLRLDTPGGSSFASEQIYRTLMQVREKNHIPIVVSMGASTASGGYWVSLAADEIVAHPTTLTGSIGVFTYFFTAENFANRWGINEDMIQVPDQYVHSSSLFQKPSELMIASIQASIDHIYDEFLQRVVTAKRASDVSKANEIAQGRVYSGIQAFELGLVDHLGNLQLAIDRAAELSSIGSEFNVIEYSDNATFLDRFKASLFESSYLPILEEKLQRLGLSVNLILSPRPEIYAIETIRIQ</sequence>
<dbReference type="PANTHER" id="PTHR33209">
    <property type="entry name" value="PROTEASE 4"/>
    <property type="match status" value="1"/>
</dbReference>
<dbReference type="EMBL" id="JAATLJ010000001">
    <property type="protein sequence ID" value="NIZ40100.1"/>
    <property type="molecule type" value="Genomic_DNA"/>
</dbReference>
<name>A0A968G7M6_9SPIO</name>
<dbReference type="InterPro" id="IPR029045">
    <property type="entry name" value="ClpP/crotonase-like_dom_sf"/>
</dbReference>
<keyword evidence="3" id="KW-0378">Hydrolase</keyword>
<evidence type="ECO:0000259" key="7">
    <source>
        <dbReference type="Pfam" id="PF01343"/>
    </source>
</evidence>
<keyword evidence="2" id="KW-0645">Protease</keyword>
<dbReference type="GO" id="GO:0006465">
    <property type="term" value="P:signal peptide processing"/>
    <property type="evidence" value="ECO:0007669"/>
    <property type="project" value="InterPro"/>
</dbReference>
<evidence type="ECO:0000256" key="6">
    <source>
        <dbReference type="SAM" id="Phobius"/>
    </source>
</evidence>
<dbReference type="Gene3D" id="3.90.226.10">
    <property type="entry name" value="2-enoyl-CoA Hydratase, Chain A, domain 1"/>
    <property type="match status" value="2"/>
</dbReference>